<evidence type="ECO:0000313" key="9">
    <source>
        <dbReference type="EMBL" id="RMX43045.1"/>
    </source>
</evidence>
<keyword evidence="4" id="KW-0010">Activator</keyword>
<feature type="domain" description="IRF tryptophan pentad repeat" evidence="8">
    <location>
        <begin position="7"/>
        <end position="114"/>
    </location>
</feature>
<accession>A0A3M6TNP7</accession>
<dbReference type="InterPro" id="IPR019471">
    <property type="entry name" value="Interferon_reg_factor-3"/>
</dbReference>
<dbReference type="InterPro" id="IPR001346">
    <property type="entry name" value="Interferon_reg_fact_DNA-bd_dom"/>
</dbReference>
<reference evidence="9 10" key="1">
    <citation type="journal article" date="2018" name="Sci. Rep.">
        <title>Comparative analysis of the Pocillopora damicornis genome highlights role of immune system in coral evolution.</title>
        <authorList>
            <person name="Cunning R."/>
            <person name="Bay R.A."/>
            <person name="Gillette P."/>
            <person name="Baker A.C."/>
            <person name="Traylor-Knowles N."/>
        </authorList>
    </citation>
    <scope>NUCLEOTIDE SEQUENCE [LARGE SCALE GENOMIC DNA]</scope>
    <source>
        <strain evidence="9">RSMAS</strain>
        <tissue evidence="9">Whole animal</tissue>
    </source>
</reference>
<dbReference type="GO" id="GO:0045944">
    <property type="term" value="P:positive regulation of transcription by RNA polymerase II"/>
    <property type="evidence" value="ECO:0007669"/>
    <property type="project" value="UniProtKB-ARBA"/>
</dbReference>
<name>A0A3M6TNP7_POCDA</name>
<dbReference type="SUPFAM" id="SSF46785">
    <property type="entry name" value="Winged helix' DNA-binding domain"/>
    <property type="match status" value="1"/>
</dbReference>
<evidence type="ECO:0000259" key="8">
    <source>
        <dbReference type="PROSITE" id="PS51507"/>
    </source>
</evidence>
<dbReference type="SUPFAM" id="SSF49879">
    <property type="entry name" value="SMAD/FHA domain"/>
    <property type="match status" value="1"/>
</dbReference>
<dbReference type="Pfam" id="PF10401">
    <property type="entry name" value="IRF-3"/>
    <property type="match status" value="1"/>
</dbReference>
<keyword evidence="5" id="KW-0804">Transcription</keyword>
<evidence type="ECO:0000256" key="5">
    <source>
        <dbReference type="ARBA" id="ARBA00023163"/>
    </source>
</evidence>
<dbReference type="EMBL" id="RCHS01003245">
    <property type="protein sequence ID" value="RMX43045.1"/>
    <property type="molecule type" value="Genomic_DNA"/>
</dbReference>
<evidence type="ECO:0000256" key="3">
    <source>
        <dbReference type="ARBA" id="ARBA00023125"/>
    </source>
</evidence>
<comment type="subcellular location">
    <subcellularLocation>
        <location evidence="1">Nucleus</location>
    </subcellularLocation>
</comment>
<evidence type="ECO:0000256" key="7">
    <source>
        <dbReference type="SAM" id="MobiDB-lite"/>
    </source>
</evidence>
<dbReference type="GO" id="GO:0005634">
    <property type="term" value="C:nucleus"/>
    <property type="evidence" value="ECO:0007669"/>
    <property type="project" value="UniProtKB-SubCell"/>
</dbReference>
<dbReference type="SMART" id="SM01243">
    <property type="entry name" value="IRF-3"/>
    <property type="match status" value="1"/>
</dbReference>
<evidence type="ECO:0000256" key="4">
    <source>
        <dbReference type="ARBA" id="ARBA00023159"/>
    </source>
</evidence>
<dbReference type="SMART" id="SM00348">
    <property type="entry name" value="IRF"/>
    <property type="match status" value="1"/>
</dbReference>
<comment type="caution">
    <text evidence="9">The sequence shown here is derived from an EMBL/GenBank/DDBJ whole genome shotgun (WGS) entry which is preliminary data.</text>
</comment>
<dbReference type="Pfam" id="PF00605">
    <property type="entry name" value="IRF"/>
    <property type="match status" value="1"/>
</dbReference>
<dbReference type="GO" id="GO:0000981">
    <property type="term" value="F:DNA-binding transcription factor activity, RNA polymerase II-specific"/>
    <property type="evidence" value="ECO:0007669"/>
    <property type="project" value="TreeGrafter"/>
</dbReference>
<protein>
    <recommendedName>
        <fullName evidence="8">IRF tryptophan pentad repeat domain-containing protein</fullName>
    </recommendedName>
</protein>
<evidence type="ECO:0000256" key="1">
    <source>
        <dbReference type="ARBA" id="ARBA00004123"/>
    </source>
</evidence>
<feature type="region of interest" description="Disordered" evidence="7">
    <location>
        <begin position="118"/>
        <end position="141"/>
    </location>
</feature>
<dbReference type="GO" id="GO:0000978">
    <property type="term" value="F:RNA polymerase II cis-regulatory region sequence-specific DNA binding"/>
    <property type="evidence" value="ECO:0007669"/>
    <property type="project" value="TreeGrafter"/>
</dbReference>
<proteinExistence type="predicted"/>
<dbReference type="CDD" id="cd00103">
    <property type="entry name" value="IRF"/>
    <property type="match status" value="1"/>
</dbReference>
<dbReference type="FunFam" id="1.10.10.10:FF:000041">
    <property type="entry name" value="Interferon regulatory factor 4"/>
    <property type="match status" value="1"/>
</dbReference>
<evidence type="ECO:0000256" key="2">
    <source>
        <dbReference type="ARBA" id="ARBA00023015"/>
    </source>
</evidence>
<dbReference type="InterPro" id="IPR036390">
    <property type="entry name" value="WH_DNA-bd_sf"/>
</dbReference>
<dbReference type="Proteomes" id="UP000275408">
    <property type="component" value="Unassembled WGS sequence"/>
</dbReference>
<dbReference type="STRING" id="46731.A0A3M6TNP7"/>
<keyword evidence="3" id="KW-0238">DNA-binding</keyword>
<keyword evidence="2" id="KW-0805">Transcription regulation</keyword>
<gene>
    <name evidence="9" type="ORF">pdam_00015288</name>
</gene>
<dbReference type="InterPro" id="IPR008984">
    <property type="entry name" value="SMAD_FHA_dom_sf"/>
</dbReference>
<dbReference type="PROSITE" id="PS51507">
    <property type="entry name" value="IRF_2"/>
    <property type="match status" value="1"/>
</dbReference>
<dbReference type="PANTHER" id="PTHR11949">
    <property type="entry name" value="INTERFERON REGULATORY FACTOR"/>
    <property type="match status" value="1"/>
</dbReference>
<sequence length="578" mass="65164">MTSSTERQRLRPWLEDKINSGKVPGLCWRNKEKKEFRVSWKHAGKPDFVVEKDAMLFKLWAEHTGKYRPGESADPSTWKTRFRCALHKMPDVEEVKVPHSLDEKEPYRVFRFKDKDDCSQKPQNFGSLRSEENQNGKRPMCRVKGDSVIRSTAPSAKAENVFFNNYPILSGPLNCGRLQDSPHNSSDSSPEDDLDSITPTIPPYPSQGYEPMLTDEPICGNLPNPYQFSYSNSHLLFGGDSASDNFIRPTQLPPRLESLDFTNVRKDILEATLVANGQMFNGLSESGQAFLQHLMATNPALMKLWRQGAFSPNESSNGSSSVSTHFNMDNGLIEATGLEMDESMGRTVTNIHQSNENPGSGFARPGKQAGDSCESAMRIRVFYGNYEVLSTDTKQTESERLIRISHGCHMVEPRKLELGLLCQLFGPPTARQIELPPAVNNNSREVMKVMDFIKRGIILEINESNDIIVTRLCLARVFYSNGRKAAKKLIREERTKVFDYQGKFLPNLRESQNGNCEYPSYEVTLYLGRADGSLVSIVITHVMAKMTLHITSSSGENFWSEPNANDQLATNLEEDCMY</sequence>
<keyword evidence="6" id="KW-0539">Nucleus</keyword>
<dbReference type="AlphaFoldDB" id="A0A3M6TNP7"/>
<dbReference type="PRINTS" id="PR00267">
    <property type="entry name" value="INTFRNREGFCT"/>
</dbReference>
<feature type="region of interest" description="Disordered" evidence="7">
    <location>
        <begin position="174"/>
        <end position="208"/>
    </location>
</feature>
<keyword evidence="10" id="KW-1185">Reference proteome</keyword>
<dbReference type="InterPro" id="IPR017855">
    <property type="entry name" value="SMAD-like_dom_sf"/>
</dbReference>
<dbReference type="InterPro" id="IPR036388">
    <property type="entry name" value="WH-like_DNA-bd_sf"/>
</dbReference>
<dbReference type="Gene3D" id="1.10.10.10">
    <property type="entry name" value="Winged helix-like DNA-binding domain superfamily/Winged helix DNA-binding domain"/>
    <property type="match status" value="1"/>
</dbReference>
<dbReference type="Gene3D" id="2.60.200.10">
    <property type="match status" value="1"/>
</dbReference>
<evidence type="ECO:0000313" key="10">
    <source>
        <dbReference type="Proteomes" id="UP000275408"/>
    </source>
</evidence>
<evidence type="ECO:0000256" key="6">
    <source>
        <dbReference type="ARBA" id="ARBA00023242"/>
    </source>
</evidence>
<dbReference type="PANTHER" id="PTHR11949:SF53">
    <property type="entry name" value="IRF TRYPTOPHAN PENTAD REPEAT DOMAIN-CONTAINING PROTEIN"/>
    <property type="match status" value="1"/>
</dbReference>
<organism evidence="9 10">
    <name type="scientific">Pocillopora damicornis</name>
    <name type="common">Cauliflower coral</name>
    <name type="synonym">Millepora damicornis</name>
    <dbReference type="NCBI Taxonomy" id="46731"/>
    <lineage>
        <taxon>Eukaryota</taxon>
        <taxon>Metazoa</taxon>
        <taxon>Cnidaria</taxon>
        <taxon>Anthozoa</taxon>
        <taxon>Hexacorallia</taxon>
        <taxon>Scleractinia</taxon>
        <taxon>Astrocoeniina</taxon>
        <taxon>Pocilloporidae</taxon>
        <taxon>Pocillopora</taxon>
    </lineage>
</organism>
<dbReference type="GO" id="GO:0002376">
    <property type="term" value="P:immune system process"/>
    <property type="evidence" value="ECO:0007669"/>
    <property type="project" value="TreeGrafter"/>
</dbReference>
<feature type="region of interest" description="Disordered" evidence="7">
    <location>
        <begin position="350"/>
        <end position="369"/>
    </location>
</feature>
<dbReference type="OrthoDB" id="5958224at2759"/>